<dbReference type="Pfam" id="PF01083">
    <property type="entry name" value="Cutinase"/>
    <property type="match status" value="1"/>
</dbReference>
<dbReference type="STRING" id="86259.A0A4Z1PJB5"/>
<evidence type="ECO:0000256" key="10">
    <source>
        <dbReference type="PIRSR" id="PIRSR611150-1"/>
    </source>
</evidence>
<feature type="disulfide bond" evidence="11">
    <location>
        <begin position="177"/>
        <end position="184"/>
    </location>
</feature>
<keyword evidence="6 12" id="KW-0732">Signal</keyword>
<evidence type="ECO:0000256" key="3">
    <source>
        <dbReference type="ARBA" id="ARBA00013095"/>
    </source>
</evidence>
<dbReference type="InterPro" id="IPR000675">
    <property type="entry name" value="Cutinase/axe"/>
</dbReference>
<dbReference type="GO" id="GO:0005576">
    <property type="term" value="C:extracellular region"/>
    <property type="evidence" value="ECO:0007669"/>
    <property type="project" value="UniProtKB-SubCell"/>
</dbReference>
<feature type="signal peptide" evidence="12">
    <location>
        <begin position="1"/>
        <end position="17"/>
    </location>
</feature>
<evidence type="ECO:0000256" key="8">
    <source>
        <dbReference type="ARBA" id="ARBA00023157"/>
    </source>
</evidence>
<dbReference type="AlphaFoldDB" id="A0A4Z1PJB5"/>
<comment type="similarity">
    <text evidence="2 12">Belongs to the cutinase family.</text>
</comment>
<evidence type="ECO:0000313" key="13">
    <source>
        <dbReference type="EMBL" id="TID22024.1"/>
    </source>
</evidence>
<dbReference type="Gene3D" id="3.40.50.1820">
    <property type="entry name" value="alpha/beta hydrolase"/>
    <property type="match status" value="1"/>
</dbReference>
<accession>A0A4Z1PJB5</accession>
<evidence type="ECO:0000256" key="12">
    <source>
        <dbReference type="RuleBase" id="RU361263"/>
    </source>
</evidence>
<evidence type="ECO:0000256" key="7">
    <source>
        <dbReference type="ARBA" id="ARBA00022801"/>
    </source>
</evidence>
<dbReference type="Proteomes" id="UP000298493">
    <property type="component" value="Unassembled WGS sequence"/>
</dbReference>
<evidence type="ECO:0000256" key="4">
    <source>
        <dbReference type="ARBA" id="ARBA00022487"/>
    </source>
</evidence>
<dbReference type="PRINTS" id="PR00129">
    <property type="entry name" value="CUTINASE"/>
</dbReference>
<feature type="active site" description="Nucleophile" evidence="10">
    <location>
        <position position="127"/>
    </location>
</feature>
<dbReference type="SUPFAM" id="SSF53474">
    <property type="entry name" value="alpha/beta-Hydrolases"/>
    <property type="match status" value="1"/>
</dbReference>
<evidence type="ECO:0000256" key="2">
    <source>
        <dbReference type="ARBA" id="ARBA00007534"/>
    </source>
</evidence>
<dbReference type="InterPro" id="IPR043580">
    <property type="entry name" value="CUTINASE_1"/>
</dbReference>
<keyword evidence="5 12" id="KW-0964">Secreted</keyword>
<dbReference type="EMBL" id="SNSC02000008">
    <property type="protein sequence ID" value="TID22024.1"/>
    <property type="molecule type" value="Genomic_DNA"/>
</dbReference>
<sequence length="216" mass="22184">MTKFSTIFCSLLTLSSARVIITKRTASIATDVTDGVCKPITLIFARGTTEPGNMGLIVGPPLAAAMQTTFGADKVAIQGVDYLADIPGAASGALAPQDAAGAKTMIALIKTLTTACPTTKIVLSGYSQGAEQVRGALGGMTFGSSEIGMVRAVVTFGDPLRRDEFLNIEKERTRVNCVGGDLVCDELFVVSAAHLSYGANGDVEGSVGFVGGVLGM</sequence>
<feature type="chain" id="PRO_5021432845" description="Cutinase" evidence="12">
    <location>
        <begin position="18"/>
        <end position="216"/>
    </location>
</feature>
<dbReference type="PANTHER" id="PTHR48250">
    <property type="entry name" value="CUTINASE 2-RELATED"/>
    <property type="match status" value="1"/>
</dbReference>
<dbReference type="PANTHER" id="PTHR48250:SF2">
    <property type="entry name" value="CUTINASE"/>
    <property type="match status" value="1"/>
</dbReference>
<dbReference type="OrthoDB" id="2975078at2759"/>
<keyword evidence="14" id="KW-1185">Reference proteome</keyword>
<keyword evidence="7 12" id="KW-0378">Hydrolase</keyword>
<name>A0A4Z1PJB5_9PEZI</name>
<comment type="catalytic activity">
    <reaction evidence="9 12">
        <text>cutin + H2O = cutin monomers.</text>
        <dbReference type="EC" id="3.1.1.74"/>
    </reaction>
</comment>
<dbReference type="SMART" id="SM01110">
    <property type="entry name" value="Cutinase"/>
    <property type="match status" value="1"/>
</dbReference>
<comment type="subcellular location">
    <subcellularLocation>
        <location evidence="1 12">Secreted</location>
    </subcellularLocation>
</comment>
<evidence type="ECO:0000256" key="11">
    <source>
        <dbReference type="PIRSR" id="PIRSR611150-2"/>
    </source>
</evidence>
<protein>
    <recommendedName>
        <fullName evidence="3 12">Cutinase</fullName>
        <ecNumber evidence="3 12">3.1.1.74</ecNumber>
    </recommendedName>
</protein>
<gene>
    <name evidence="13" type="ORF">E6O75_ATG10818</name>
</gene>
<dbReference type="GO" id="GO:0050525">
    <property type="term" value="F:cutinase activity"/>
    <property type="evidence" value="ECO:0007669"/>
    <property type="project" value="UniProtKB-UniRule"/>
</dbReference>
<dbReference type="InterPro" id="IPR029058">
    <property type="entry name" value="AB_hydrolase_fold"/>
</dbReference>
<dbReference type="InterPro" id="IPR011150">
    <property type="entry name" value="Cutinase_monf"/>
</dbReference>
<feature type="disulfide bond" evidence="11">
    <location>
        <begin position="37"/>
        <end position="116"/>
    </location>
</feature>
<feature type="active site" evidence="10">
    <location>
        <position position="181"/>
    </location>
</feature>
<evidence type="ECO:0000256" key="1">
    <source>
        <dbReference type="ARBA" id="ARBA00004613"/>
    </source>
</evidence>
<evidence type="ECO:0000313" key="14">
    <source>
        <dbReference type="Proteomes" id="UP000298493"/>
    </source>
</evidence>
<evidence type="ECO:0000256" key="5">
    <source>
        <dbReference type="ARBA" id="ARBA00022525"/>
    </source>
</evidence>
<dbReference type="GO" id="GO:0016052">
    <property type="term" value="P:carbohydrate catabolic process"/>
    <property type="evidence" value="ECO:0007669"/>
    <property type="project" value="TreeGrafter"/>
</dbReference>
<comment type="function">
    <text evidence="12">Catalyzes the hydrolysis of complex carboxylic polyesters found in the cell wall of plants. Degrades cutin, a macromolecule that forms the structure of the plant cuticle.</text>
</comment>
<keyword evidence="8 11" id="KW-1015">Disulfide bond</keyword>
<keyword evidence="4 12" id="KW-0719">Serine esterase</keyword>
<proteinExistence type="inferred from homology"/>
<feature type="active site" description="Proton donor/acceptor" evidence="10">
    <location>
        <position position="194"/>
    </location>
</feature>
<organism evidence="13 14">
    <name type="scientific">Venturia nashicola</name>
    <dbReference type="NCBI Taxonomy" id="86259"/>
    <lineage>
        <taxon>Eukaryota</taxon>
        <taxon>Fungi</taxon>
        <taxon>Dikarya</taxon>
        <taxon>Ascomycota</taxon>
        <taxon>Pezizomycotina</taxon>
        <taxon>Dothideomycetes</taxon>
        <taxon>Pleosporomycetidae</taxon>
        <taxon>Venturiales</taxon>
        <taxon>Venturiaceae</taxon>
        <taxon>Venturia</taxon>
    </lineage>
</organism>
<dbReference type="PROSITE" id="PS00155">
    <property type="entry name" value="CUTINASE_1"/>
    <property type="match status" value="1"/>
</dbReference>
<evidence type="ECO:0000256" key="9">
    <source>
        <dbReference type="ARBA" id="ARBA00034045"/>
    </source>
</evidence>
<dbReference type="EC" id="3.1.1.74" evidence="3 12"/>
<evidence type="ECO:0000256" key="6">
    <source>
        <dbReference type="ARBA" id="ARBA00022729"/>
    </source>
</evidence>
<reference evidence="13 14" key="1">
    <citation type="submission" date="2019-04" db="EMBL/GenBank/DDBJ databases">
        <title>High contiguity whole genome sequence and gene annotation resource for two Venturia nashicola isolates.</title>
        <authorList>
            <person name="Prokchorchik M."/>
            <person name="Won K."/>
            <person name="Lee Y."/>
            <person name="Choi E.D."/>
            <person name="Segonzac C."/>
            <person name="Sohn K.H."/>
        </authorList>
    </citation>
    <scope>NUCLEOTIDE SEQUENCE [LARGE SCALE GENOMIC DNA]</scope>
    <source>
        <strain evidence="13 14">PRI2</strain>
    </source>
</reference>
<comment type="caution">
    <text evidence="13">The sequence shown here is derived from an EMBL/GenBank/DDBJ whole genome shotgun (WGS) entry which is preliminary data.</text>
</comment>